<dbReference type="Pfam" id="PF08541">
    <property type="entry name" value="ACP_syn_III_C"/>
    <property type="match status" value="1"/>
</dbReference>
<evidence type="ECO:0000313" key="5">
    <source>
        <dbReference type="Proteomes" id="UP000238312"/>
    </source>
</evidence>
<proteinExistence type="predicted"/>
<dbReference type="OrthoDB" id="2636646at2"/>
<name>A0A2T0NC10_9ACTN</name>
<evidence type="ECO:0000259" key="3">
    <source>
        <dbReference type="Pfam" id="PF08541"/>
    </source>
</evidence>
<keyword evidence="2" id="KW-0012">Acyltransferase</keyword>
<dbReference type="InterPro" id="IPR016039">
    <property type="entry name" value="Thiolase-like"/>
</dbReference>
<dbReference type="InterPro" id="IPR013747">
    <property type="entry name" value="ACP_syn_III_C"/>
</dbReference>
<dbReference type="GO" id="GO:0044550">
    <property type="term" value="P:secondary metabolite biosynthetic process"/>
    <property type="evidence" value="ECO:0007669"/>
    <property type="project" value="TreeGrafter"/>
</dbReference>
<dbReference type="Proteomes" id="UP000238312">
    <property type="component" value="Unassembled WGS sequence"/>
</dbReference>
<sequence length="312" mass="34317">MTSLEAVAVHLPRHSEPVAGRLRAFGHSDQEIRHYRLYYGFSEIRVDHDRSMAEHLIAAGRGLTELRGQEHRVRYVLQAKTMPVSAPYPVNPLHEARAALGLTHAPAFSVSQQACASVLVCVELAGRMLAQDGDPDALALVFAGEKTFTDDARVLGATAVMGEGVVALLVRAGDTGRDRMLGYASRICGEFYRGSRMTDEDHERWAVRYPDVLVEVITAALDHAGLTIDDIRLILPHHVNQLSWRKVIKGLGLKNLDRLYLDNLSKLGHCFGADAFINYCSARADGRLTPGDRYLMTAVGLGATFSAMVFEH</sequence>
<evidence type="ECO:0000256" key="2">
    <source>
        <dbReference type="ARBA" id="ARBA00023315"/>
    </source>
</evidence>
<dbReference type="EMBL" id="PVNG01000001">
    <property type="protein sequence ID" value="PRX70549.1"/>
    <property type="molecule type" value="Genomic_DNA"/>
</dbReference>
<organism evidence="4 5">
    <name type="scientific">Nonomuraea fuscirosea</name>
    <dbReference type="NCBI Taxonomy" id="1291556"/>
    <lineage>
        <taxon>Bacteria</taxon>
        <taxon>Bacillati</taxon>
        <taxon>Actinomycetota</taxon>
        <taxon>Actinomycetes</taxon>
        <taxon>Streptosporangiales</taxon>
        <taxon>Streptosporangiaceae</taxon>
        <taxon>Nonomuraea</taxon>
    </lineage>
</organism>
<evidence type="ECO:0000313" key="4">
    <source>
        <dbReference type="EMBL" id="PRX70549.1"/>
    </source>
</evidence>
<dbReference type="SUPFAM" id="SSF53901">
    <property type="entry name" value="Thiolase-like"/>
    <property type="match status" value="1"/>
</dbReference>
<dbReference type="Gene3D" id="3.40.47.10">
    <property type="match status" value="2"/>
</dbReference>
<keyword evidence="1" id="KW-0808">Transferase</keyword>
<evidence type="ECO:0000256" key="1">
    <source>
        <dbReference type="ARBA" id="ARBA00022679"/>
    </source>
</evidence>
<reference evidence="4 5" key="1">
    <citation type="submission" date="2018-03" db="EMBL/GenBank/DDBJ databases">
        <title>Genomic Encyclopedia of Type Strains, Phase III (KMG-III): the genomes of soil and plant-associated and newly described type strains.</title>
        <authorList>
            <person name="Whitman W."/>
        </authorList>
    </citation>
    <scope>NUCLEOTIDE SEQUENCE [LARGE SCALE GENOMIC DNA]</scope>
    <source>
        <strain evidence="4 5">CGMCC 4.7104</strain>
    </source>
</reference>
<keyword evidence="5" id="KW-1185">Reference proteome</keyword>
<gene>
    <name evidence="4" type="ORF">B0I32_101644</name>
</gene>
<comment type="caution">
    <text evidence="4">The sequence shown here is derived from an EMBL/GenBank/DDBJ whole genome shotgun (WGS) entry which is preliminary data.</text>
</comment>
<dbReference type="PANTHER" id="PTHR34069:SF2">
    <property type="entry name" value="BETA-KETOACYL-[ACYL-CARRIER-PROTEIN] SYNTHASE III"/>
    <property type="match status" value="1"/>
</dbReference>
<accession>A0A2T0NC10</accession>
<dbReference type="RefSeq" id="WP_106234683.1">
    <property type="nucleotide sequence ID" value="NZ_PVNG01000001.1"/>
</dbReference>
<dbReference type="GO" id="GO:0016746">
    <property type="term" value="F:acyltransferase activity"/>
    <property type="evidence" value="ECO:0007669"/>
    <property type="project" value="UniProtKB-KW"/>
</dbReference>
<dbReference type="PANTHER" id="PTHR34069">
    <property type="entry name" value="3-OXOACYL-[ACYL-CARRIER-PROTEIN] SYNTHASE 3"/>
    <property type="match status" value="1"/>
</dbReference>
<dbReference type="AlphaFoldDB" id="A0A2T0NC10"/>
<protein>
    <submittedName>
        <fullName evidence="4">3-oxoacyl-[acyl-carrier-protein] synthase-3</fullName>
    </submittedName>
</protein>
<feature type="domain" description="Beta-ketoacyl-[acyl-carrier-protein] synthase III C-terminal" evidence="3">
    <location>
        <begin position="221"/>
        <end position="311"/>
    </location>
</feature>